<dbReference type="Pfam" id="PF10604">
    <property type="entry name" value="Polyketide_cyc2"/>
    <property type="match status" value="1"/>
</dbReference>
<dbReference type="AlphaFoldDB" id="A0A7W8HC54"/>
<dbReference type="InterPro" id="IPR023393">
    <property type="entry name" value="START-like_dom_sf"/>
</dbReference>
<dbReference type="EMBL" id="JACHFW010000010">
    <property type="protein sequence ID" value="MBB5265278.1"/>
    <property type="molecule type" value="Genomic_DNA"/>
</dbReference>
<gene>
    <name evidence="1" type="ORF">HNP82_002421</name>
</gene>
<name>A0A7W8HC54_9FIRM</name>
<dbReference type="InterPro" id="IPR019587">
    <property type="entry name" value="Polyketide_cyclase/dehydratase"/>
</dbReference>
<comment type="caution">
    <text evidence="1">The sequence shown here is derived from an EMBL/GenBank/DDBJ whole genome shotgun (WGS) entry which is preliminary data.</text>
</comment>
<dbReference type="RefSeq" id="WP_183775088.1">
    <property type="nucleotide sequence ID" value="NZ_JACHFW010000010.1"/>
</dbReference>
<evidence type="ECO:0000313" key="1">
    <source>
        <dbReference type="EMBL" id="MBB5265278.1"/>
    </source>
</evidence>
<evidence type="ECO:0000313" key="2">
    <source>
        <dbReference type="Proteomes" id="UP000543642"/>
    </source>
</evidence>
<protein>
    <recommendedName>
        <fullName evidence="3">Polyketide cyclase / dehydrase and lipid transport</fullName>
    </recommendedName>
</protein>
<dbReference type="SUPFAM" id="SSF55961">
    <property type="entry name" value="Bet v1-like"/>
    <property type="match status" value="1"/>
</dbReference>
<reference evidence="1 2" key="1">
    <citation type="submission" date="2020-08" db="EMBL/GenBank/DDBJ databases">
        <title>Genomic Encyclopedia of Type Strains, Phase IV (KMG-IV): sequencing the most valuable type-strain genomes for metagenomic binning, comparative biology and taxonomic classification.</title>
        <authorList>
            <person name="Goeker M."/>
        </authorList>
    </citation>
    <scope>NUCLEOTIDE SEQUENCE [LARGE SCALE GENOMIC DNA]</scope>
    <source>
        <strain evidence="1 2">DSM 106146</strain>
    </source>
</reference>
<accession>A0A7W8HC54</accession>
<dbReference type="Gene3D" id="3.30.530.20">
    <property type="match status" value="1"/>
</dbReference>
<dbReference type="Proteomes" id="UP000543642">
    <property type="component" value="Unassembled WGS sequence"/>
</dbReference>
<organism evidence="1 2">
    <name type="scientific">Catenibacillus scindens</name>
    <dbReference type="NCBI Taxonomy" id="673271"/>
    <lineage>
        <taxon>Bacteria</taxon>
        <taxon>Bacillati</taxon>
        <taxon>Bacillota</taxon>
        <taxon>Clostridia</taxon>
        <taxon>Lachnospirales</taxon>
        <taxon>Lachnospiraceae</taxon>
        <taxon>Catenibacillus</taxon>
    </lineage>
</organism>
<evidence type="ECO:0008006" key="3">
    <source>
        <dbReference type="Google" id="ProtNLM"/>
    </source>
</evidence>
<sequence length="131" mass="15461">MATINTKASFQCPVQKVWQTVVALTNYSWRRNIEQVEIIKSGKKFIEHTKKGRQTTFRVTASETCRRYDLNMENKLMKGHYTYRFSNDKGETSLEITLDADAKWYFKPFAGFYLKKQVNAYIEDLRKAVEK</sequence>
<keyword evidence="2" id="KW-1185">Reference proteome</keyword>
<proteinExistence type="predicted"/>